<dbReference type="Pfam" id="PF01783">
    <property type="entry name" value="Ribosomal_L32p"/>
    <property type="match status" value="1"/>
</dbReference>
<comment type="caution">
    <text evidence="6">The sequence shown here is derived from an EMBL/GenBank/DDBJ whole genome shotgun (WGS) entry which is preliminary data.</text>
</comment>
<dbReference type="EMBL" id="MFQA01000009">
    <property type="protein sequence ID" value="OGH69258.1"/>
    <property type="molecule type" value="Genomic_DNA"/>
</dbReference>
<dbReference type="SUPFAM" id="SSF57829">
    <property type="entry name" value="Zn-binding ribosomal proteins"/>
    <property type="match status" value="1"/>
</dbReference>
<dbReference type="InterPro" id="IPR002677">
    <property type="entry name" value="Ribosomal_bL32"/>
</dbReference>
<evidence type="ECO:0000313" key="7">
    <source>
        <dbReference type="Proteomes" id="UP000176413"/>
    </source>
</evidence>
<reference evidence="6 7" key="1">
    <citation type="journal article" date="2016" name="Nat. Commun.">
        <title>Thousands of microbial genomes shed light on interconnected biogeochemical processes in an aquifer system.</title>
        <authorList>
            <person name="Anantharaman K."/>
            <person name="Brown C.T."/>
            <person name="Hug L.A."/>
            <person name="Sharon I."/>
            <person name="Castelle C.J."/>
            <person name="Probst A.J."/>
            <person name="Thomas B.C."/>
            <person name="Singh A."/>
            <person name="Wilkins M.J."/>
            <person name="Karaoz U."/>
            <person name="Brodie E.L."/>
            <person name="Williams K.H."/>
            <person name="Hubbard S.S."/>
            <person name="Banfield J.F."/>
        </authorList>
    </citation>
    <scope>NUCLEOTIDE SEQUENCE [LARGE SCALE GENOMIC DNA]</scope>
</reference>
<sequence length="61" mass="6776">MGLPGHRRTSGDKRRRRTHIALAEQSGTTCPKCKKIIRPHRACAFCGTYRGRQVLAAASLK</sequence>
<dbReference type="NCBIfam" id="TIGR01031">
    <property type="entry name" value="rpmF_bact"/>
    <property type="match status" value="1"/>
</dbReference>
<evidence type="ECO:0000256" key="4">
    <source>
        <dbReference type="ARBA" id="ARBA00035178"/>
    </source>
</evidence>
<dbReference type="GO" id="GO:0015934">
    <property type="term" value="C:large ribosomal subunit"/>
    <property type="evidence" value="ECO:0007669"/>
    <property type="project" value="InterPro"/>
</dbReference>
<dbReference type="Proteomes" id="UP000176413">
    <property type="component" value="Unassembled WGS sequence"/>
</dbReference>
<organism evidence="6 7">
    <name type="scientific">Candidatus Magasanikbacteria bacterium RIFCSPHIGHO2_02_FULL_45_10</name>
    <dbReference type="NCBI Taxonomy" id="1798679"/>
    <lineage>
        <taxon>Bacteria</taxon>
        <taxon>Candidatus Magasanikiibacteriota</taxon>
    </lineage>
</organism>
<dbReference type="InterPro" id="IPR011332">
    <property type="entry name" value="Ribosomal_zn-bd"/>
</dbReference>
<dbReference type="InterPro" id="IPR044957">
    <property type="entry name" value="Ribosomal_bL32_bact"/>
</dbReference>
<proteinExistence type="inferred from homology"/>
<dbReference type="HAMAP" id="MF_00340">
    <property type="entry name" value="Ribosomal_bL32"/>
    <property type="match status" value="1"/>
</dbReference>
<dbReference type="GO" id="GO:0003735">
    <property type="term" value="F:structural constituent of ribosome"/>
    <property type="evidence" value="ECO:0007669"/>
    <property type="project" value="InterPro"/>
</dbReference>
<evidence type="ECO:0000256" key="1">
    <source>
        <dbReference type="ARBA" id="ARBA00008560"/>
    </source>
</evidence>
<protein>
    <recommendedName>
        <fullName evidence="4 5">Large ribosomal subunit protein bL32</fullName>
    </recommendedName>
</protein>
<dbReference type="PANTHER" id="PTHR35534:SF1">
    <property type="entry name" value="LARGE RIBOSOMAL SUBUNIT PROTEIN BL32"/>
    <property type="match status" value="1"/>
</dbReference>
<evidence type="ECO:0000256" key="2">
    <source>
        <dbReference type="ARBA" id="ARBA00022980"/>
    </source>
</evidence>
<comment type="similarity">
    <text evidence="1 5">Belongs to the bacterial ribosomal protein bL32 family.</text>
</comment>
<gene>
    <name evidence="5" type="primary">rpmF</name>
    <name evidence="6" type="ORF">A3D53_01535</name>
</gene>
<dbReference type="GO" id="GO:0006412">
    <property type="term" value="P:translation"/>
    <property type="evidence" value="ECO:0007669"/>
    <property type="project" value="UniProtKB-UniRule"/>
</dbReference>
<evidence type="ECO:0000256" key="5">
    <source>
        <dbReference type="HAMAP-Rule" id="MF_00340"/>
    </source>
</evidence>
<dbReference type="AlphaFoldDB" id="A0A1F6MCH8"/>
<evidence type="ECO:0000256" key="3">
    <source>
        <dbReference type="ARBA" id="ARBA00023274"/>
    </source>
</evidence>
<keyword evidence="3 5" id="KW-0687">Ribonucleoprotein</keyword>
<dbReference type="PANTHER" id="PTHR35534">
    <property type="entry name" value="50S RIBOSOMAL PROTEIN L32"/>
    <property type="match status" value="1"/>
</dbReference>
<name>A0A1F6MCH8_9BACT</name>
<keyword evidence="2 5" id="KW-0689">Ribosomal protein</keyword>
<evidence type="ECO:0000313" key="6">
    <source>
        <dbReference type="EMBL" id="OGH69258.1"/>
    </source>
</evidence>
<accession>A0A1F6MCH8</accession>